<keyword evidence="3" id="KW-1003">Cell membrane</keyword>
<dbReference type="PROSITE" id="PS50928">
    <property type="entry name" value="ABC_TM1"/>
    <property type="match status" value="1"/>
</dbReference>
<dbReference type="CDD" id="cd06261">
    <property type="entry name" value="TM_PBP2"/>
    <property type="match status" value="1"/>
</dbReference>
<evidence type="ECO:0000256" key="3">
    <source>
        <dbReference type="ARBA" id="ARBA00022475"/>
    </source>
</evidence>
<organism evidence="10 11">
    <name type="scientific">Microbacterium invictum</name>
    <dbReference type="NCBI Taxonomy" id="515415"/>
    <lineage>
        <taxon>Bacteria</taxon>
        <taxon>Bacillati</taxon>
        <taxon>Actinomycetota</taxon>
        <taxon>Actinomycetes</taxon>
        <taxon>Micrococcales</taxon>
        <taxon>Microbacteriaceae</taxon>
        <taxon>Microbacterium</taxon>
    </lineage>
</organism>
<feature type="transmembrane region" description="Helical" evidence="7">
    <location>
        <begin position="38"/>
        <end position="66"/>
    </location>
</feature>
<dbReference type="Gene3D" id="1.10.3720.10">
    <property type="entry name" value="MetI-like"/>
    <property type="match status" value="1"/>
</dbReference>
<dbReference type="PANTHER" id="PTHR30193:SF41">
    <property type="entry name" value="DIACETYLCHITOBIOSE UPTAKE SYSTEM PERMEASE PROTEIN NGCF"/>
    <property type="match status" value="1"/>
</dbReference>
<evidence type="ECO:0000256" key="6">
    <source>
        <dbReference type="ARBA" id="ARBA00023136"/>
    </source>
</evidence>
<evidence type="ECO:0000259" key="9">
    <source>
        <dbReference type="PROSITE" id="PS50928"/>
    </source>
</evidence>
<evidence type="ECO:0000256" key="7">
    <source>
        <dbReference type="RuleBase" id="RU363032"/>
    </source>
</evidence>
<dbReference type="PANTHER" id="PTHR30193">
    <property type="entry name" value="ABC TRANSPORTER PERMEASE PROTEIN"/>
    <property type="match status" value="1"/>
</dbReference>
<evidence type="ECO:0000256" key="1">
    <source>
        <dbReference type="ARBA" id="ARBA00004651"/>
    </source>
</evidence>
<evidence type="ECO:0000313" key="10">
    <source>
        <dbReference type="EMBL" id="WQB70694.1"/>
    </source>
</evidence>
<dbReference type="InterPro" id="IPR000515">
    <property type="entry name" value="MetI-like"/>
</dbReference>
<feature type="transmembrane region" description="Helical" evidence="7">
    <location>
        <begin position="158"/>
        <end position="174"/>
    </location>
</feature>
<dbReference type="Proteomes" id="UP001324533">
    <property type="component" value="Chromosome"/>
</dbReference>
<name>A0ABZ0VB37_9MICO</name>
<evidence type="ECO:0000256" key="5">
    <source>
        <dbReference type="ARBA" id="ARBA00022989"/>
    </source>
</evidence>
<reference evidence="10 11" key="1">
    <citation type="submission" date="2023-06" db="EMBL/GenBank/DDBJ databases">
        <title>Rock-solubilizing bacteria, Microbacterium invictum, promotes re-establishment of vegetation in rocky wasteland by accelerating rock bio-weathering and reshaping soil bacterial community.</title>
        <authorList>
            <person name="Liu C."/>
        </authorList>
    </citation>
    <scope>NUCLEOTIDE SEQUENCE [LARGE SCALE GENOMIC DNA]</scope>
    <source>
        <strain evidence="10 11">X-18</strain>
    </source>
</reference>
<feature type="region of interest" description="Disordered" evidence="8">
    <location>
        <begin position="1"/>
        <end position="27"/>
    </location>
</feature>
<dbReference type="InterPro" id="IPR035906">
    <property type="entry name" value="MetI-like_sf"/>
</dbReference>
<dbReference type="Pfam" id="PF00528">
    <property type="entry name" value="BPD_transp_1"/>
    <property type="match status" value="1"/>
</dbReference>
<proteinExistence type="inferred from homology"/>
<dbReference type="EMBL" id="CP139779">
    <property type="protein sequence ID" value="WQB70694.1"/>
    <property type="molecule type" value="Genomic_DNA"/>
</dbReference>
<gene>
    <name evidence="10" type="ORF">T9R20_01685</name>
</gene>
<evidence type="ECO:0000256" key="8">
    <source>
        <dbReference type="SAM" id="MobiDB-lite"/>
    </source>
</evidence>
<dbReference type="RefSeq" id="WP_322410831.1">
    <property type="nucleotide sequence ID" value="NZ_CP139779.1"/>
</dbReference>
<feature type="transmembrane region" description="Helical" evidence="7">
    <location>
        <begin position="132"/>
        <end position="152"/>
    </location>
</feature>
<feature type="transmembrane region" description="Helical" evidence="7">
    <location>
        <begin position="181"/>
        <end position="203"/>
    </location>
</feature>
<feature type="domain" description="ABC transmembrane type-1" evidence="9">
    <location>
        <begin position="95"/>
        <end position="307"/>
    </location>
</feature>
<sequence length="320" mass="35249">MTATVIRPSAVGHRRREGGVPPAPPSRRTILRNQRRTGWWLSFPATSHLVIFLAIPAVVSFVLSFFDYGFLSAPEFIGLDNYVALAGDARFGTALVNTLIFTATVVPVSMAISIAVAVALNQRLKARAWYRTAFYLPEVTATLAIAIVWTSLYNPDTGLFNIVLSFFGFGRIAWLQDPQTALLAIIIMSIWQALGFKIILYLAGLQNLPGEVLEAAEIDGASPWQRFFHVTLPMLGPTHVFVLITSVIASFQVFDQVYAMTEGGPIYSSTVITYEIYLNAFQRFKFGYACAEAVVLFLLIIGVLLAGVGIKRLLEARRGH</sequence>
<comment type="similarity">
    <text evidence="7">Belongs to the binding-protein-dependent transport system permease family.</text>
</comment>
<dbReference type="InterPro" id="IPR051393">
    <property type="entry name" value="ABC_transporter_permease"/>
</dbReference>
<accession>A0ABZ0VB37</accession>
<dbReference type="SUPFAM" id="SSF161098">
    <property type="entry name" value="MetI-like"/>
    <property type="match status" value="1"/>
</dbReference>
<keyword evidence="5 7" id="KW-1133">Transmembrane helix</keyword>
<keyword evidence="11" id="KW-1185">Reference proteome</keyword>
<protein>
    <submittedName>
        <fullName evidence="10">Sugar ABC transporter permease</fullName>
    </submittedName>
</protein>
<feature type="transmembrane region" description="Helical" evidence="7">
    <location>
        <begin position="286"/>
        <end position="310"/>
    </location>
</feature>
<evidence type="ECO:0000256" key="4">
    <source>
        <dbReference type="ARBA" id="ARBA00022692"/>
    </source>
</evidence>
<feature type="transmembrane region" description="Helical" evidence="7">
    <location>
        <begin position="99"/>
        <end position="120"/>
    </location>
</feature>
<keyword evidence="6 7" id="KW-0472">Membrane</keyword>
<keyword evidence="2 7" id="KW-0813">Transport</keyword>
<evidence type="ECO:0000313" key="11">
    <source>
        <dbReference type="Proteomes" id="UP001324533"/>
    </source>
</evidence>
<evidence type="ECO:0000256" key="2">
    <source>
        <dbReference type="ARBA" id="ARBA00022448"/>
    </source>
</evidence>
<keyword evidence="4 7" id="KW-0812">Transmembrane</keyword>
<comment type="subcellular location">
    <subcellularLocation>
        <location evidence="1 7">Cell membrane</location>
        <topology evidence="1 7">Multi-pass membrane protein</topology>
    </subcellularLocation>
</comment>